<gene>
    <name evidence="6" type="ORF">IAC73_01835</name>
</gene>
<protein>
    <submittedName>
        <fullName evidence="6">MBL fold metallo-hydrolase</fullName>
    </submittedName>
</protein>
<dbReference type="InterPro" id="IPR001279">
    <property type="entry name" value="Metallo-B-lactamas"/>
</dbReference>
<evidence type="ECO:0000313" key="7">
    <source>
        <dbReference type="Proteomes" id="UP000886857"/>
    </source>
</evidence>
<dbReference type="AlphaFoldDB" id="A0A9D1SVF7"/>
<dbReference type="Pfam" id="PF00753">
    <property type="entry name" value="Lactamase_B"/>
    <property type="match status" value="1"/>
</dbReference>
<evidence type="ECO:0000256" key="1">
    <source>
        <dbReference type="ARBA" id="ARBA00001947"/>
    </source>
</evidence>
<dbReference type="InterPro" id="IPR051453">
    <property type="entry name" value="MBL_Glyoxalase_II"/>
</dbReference>
<dbReference type="CDD" id="cd06262">
    <property type="entry name" value="metallo-hydrolase-like_MBL-fold"/>
    <property type="match status" value="1"/>
</dbReference>
<evidence type="ECO:0000313" key="6">
    <source>
        <dbReference type="EMBL" id="HIU98567.1"/>
    </source>
</evidence>
<dbReference type="InterPro" id="IPR036866">
    <property type="entry name" value="RibonucZ/Hydroxyglut_hydro"/>
</dbReference>
<evidence type="ECO:0000259" key="5">
    <source>
        <dbReference type="SMART" id="SM00849"/>
    </source>
</evidence>
<proteinExistence type="predicted"/>
<comment type="caution">
    <text evidence="6">The sequence shown here is derived from an EMBL/GenBank/DDBJ whole genome shotgun (WGS) entry which is preliminary data.</text>
</comment>
<name>A0A9D1SVF7_9FIRM</name>
<dbReference type="SMART" id="SM00849">
    <property type="entry name" value="Lactamase_B"/>
    <property type="match status" value="1"/>
</dbReference>
<dbReference type="EMBL" id="DVOE01000025">
    <property type="protein sequence ID" value="HIU98567.1"/>
    <property type="molecule type" value="Genomic_DNA"/>
</dbReference>
<sequence length="205" mass="21932">MDILTFRTTELETGTYLVISEGRAFVVDPGADADKLTAAAAERGAKIETVLLTHAHYDHIGAAAELQRGGALIVLHKDDVPLVSSFKNLAFYAHKTVDGFVPDVTVSGGETLDVADVKVRVIHTPGHTAGGVCYVAGDVIFSGDTLFELSYGRTDFPTGSYAALKNSILNKLFALPGDYKVYPGHGAPTTLDFERRHNPILTDAE</sequence>
<dbReference type="Gene3D" id="3.60.15.10">
    <property type="entry name" value="Ribonuclease Z/Hydroxyacylglutathione hydrolase-like"/>
    <property type="match status" value="1"/>
</dbReference>
<feature type="domain" description="Metallo-beta-lactamase" evidence="5">
    <location>
        <begin position="12"/>
        <end position="185"/>
    </location>
</feature>
<dbReference type="PANTHER" id="PTHR46233">
    <property type="entry name" value="HYDROXYACYLGLUTATHIONE HYDROLASE GLOC"/>
    <property type="match status" value="1"/>
</dbReference>
<keyword evidence="4" id="KW-0862">Zinc</keyword>
<dbReference type="PANTHER" id="PTHR46233:SF3">
    <property type="entry name" value="HYDROXYACYLGLUTATHIONE HYDROLASE GLOC"/>
    <property type="match status" value="1"/>
</dbReference>
<evidence type="ECO:0000256" key="3">
    <source>
        <dbReference type="ARBA" id="ARBA00022801"/>
    </source>
</evidence>
<dbReference type="SUPFAM" id="SSF56281">
    <property type="entry name" value="Metallo-hydrolase/oxidoreductase"/>
    <property type="match status" value="1"/>
</dbReference>
<keyword evidence="3" id="KW-0378">Hydrolase</keyword>
<dbReference type="GO" id="GO:0016787">
    <property type="term" value="F:hydrolase activity"/>
    <property type="evidence" value="ECO:0007669"/>
    <property type="project" value="UniProtKB-KW"/>
</dbReference>
<dbReference type="Proteomes" id="UP000886857">
    <property type="component" value="Unassembled WGS sequence"/>
</dbReference>
<accession>A0A9D1SVF7</accession>
<comment type="cofactor">
    <cofactor evidence="1">
        <name>Zn(2+)</name>
        <dbReference type="ChEBI" id="CHEBI:29105"/>
    </cofactor>
</comment>
<keyword evidence="2" id="KW-0479">Metal-binding</keyword>
<reference evidence="6" key="2">
    <citation type="journal article" date="2021" name="PeerJ">
        <title>Extensive microbial diversity within the chicken gut microbiome revealed by metagenomics and culture.</title>
        <authorList>
            <person name="Gilroy R."/>
            <person name="Ravi A."/>
            <person name="Getino M."/>
            <person name="Pursley I."/>
            <person name="Horton D.L."/>
            <person name="Alikhan N.F."/>
            <person name="Baker D."/>
            <person name="Gharbi K."/>
            <person name="Hall N."/>
            <person name="Watson M."/>
            <person name="Adriaenssens E.M."/>
            <person name="Foster-Nyarko E."/>
            <person name="Jarju S."/>
            <person name="Secka A."/>
            <person name="Antonio M."/>
            <person name="Oren A."/>
            <person name="Chaudhuri R.R."/>
            <person name="La Ragione R."/>
            <person name="Hildebrand F."/>
            <person name="Pallen M.J."/>
        </authorList>
    </citation>
    <scope>NUCLEOTIDE SEQUENCE</scope>
    <source>
        <strain evidence="6">10406</strain>
    </source>
</reference>
<reference evidence="6" key="1">
    <citation type="submission" date="2020-10" db="EMBL/GenBank/DDBJ databases">
        <authorList>
            <person name="Gilroy R."/>
        </authorList>
    </citation>
    <scope>NUCLEOTIDE SEQUENCE</scope>
    <source>
        <strain evidence="6">10406</strain>
    </source>
</reference>
<evidence type="ECO:0000256" key="4">
    <source>
        <dbReference type="ARBA" id="ARBA00022833"/>
    </source>
</evidence>
<organism evidence="6 7">
    <name type="scientific">Candidatus Limadaptatus stercoripullorum</name>
    <dbReference type="NCBI Taxonomy" id="2840846"/>
    <lineage>
        <taxon>Bacteria</taxon>
        <taxon>Bacillati</taxon>
        <taxon>Bacillota</taxon>
        <taxon>Clostridia</taxon>
        <taxon>Eubacteriales</taxon>
        <taxon>Candidatus Limadaptatus</taxon>
    </lineage>
</organism>
<evidence type="ECO:0000256" key="2">
    <source>
        <dbReference type="ARBA" id="ARBA00022723"/>
    </source>
</evidence>
<dbReference type="GO" id="GO:0046872">
    <property type="term" value="F:metal ion binding"/>
    <property type="evidence" value="ECO:0007669"/>
    <property type="project" value="UniProtKB-KW"/>
</dbReference>